<accession>A0A6A6A655</accession>
<name>A0A6A6A655_9PLEO</name>
<dbReference type="Proteomes" id="UP000799771">
    <property type="component" value="Unassembled WGS sequence"/>
</dbReference>
<evidence type="ECO:0008006" key="3">
    <source>
        <dbReference type="Google" id="ProtNLM"/>
    </source>
</evidence>
<keyword evidence="2" id="KW-1185">Reference proteome</keyword>
<organism evidence="1 2">
    <name type="scientific">Dothidotthia symphoricarpi CBS 119687</name>
    <dbReference type="NCBI Taxonomy" id="1392245"/>
    <lineage>
        <taxon>Eukaryota</taxon>
        <taxon>Fungi</taxon>
        <taxon>Dikarya</taxon>
        <taxon>Ascomycota</taxon>
        <taxon>Pezizomycotina</taxon>
        <taxon>Dothideomycetes</taxon>
        <taxon>Pleosporomycetidae</taxon>
        <taxon>Pleosporales</taxon>
        <taxon>Dothidotthiaceae</taxon>
        <taxon>Dothidotthia</taxon>
    </lineage>
</organism>
<dbReference type="RefSeq" id="XP_033521851.1">
    <property type="nucleotide sequence ID" value="XM_033671674.1"/>
</dbReference>
<dbReference type="AlphaFoldDB" id="A0A6A6A655"/>
<proteinExistence type="predicted"/>
<dbReference type="OrthoDB" id="2968825at2759"/>
<evidence type="ECO:0000313" key="2">
    <source>
        <dbReference type="Proteomes" id="UP000799771"/>
    </source>
</evidence>
<sequence length="254" mass="29235">MASPTIAPPGEVIVENKNRSHLQTILQLSGTLKSPNLSLSNPTVTFTISARQTWSAHPDRPLTICTRHTPLDMEVPGRNWTGDFFSWWIASLEKGSWKPLNWMPPATIRCSKQPSKEDWQQILGFVTIPSLESGQVYTVDRELDISSLPEEHTLTLSKGETVHFRLEGNNFRRSPGIEWWNWGDLNPDFKGKKLGYRGDPWLNDKDREEERKLLPPDLVLGYENWRDPEDDDGNEMVWLEMEFDETPMCCQVVE</sequence>
<protein>
    <recommendedName>
        <fullName evidence="3">Protein HRI1</fullName>
    </recommendedName>
</protein>
<dbReference type="EMBL" id="ML977511">
    <property type="protein sequence ID" value="KAF2127462.1"/>
    <property type="molecule type" value="Genomic_DNA"/>
</dbReference>
<dbReference type="GeneID" id="54412106"/>
<gene>
    <name evidence="1" type="ORF">P153DRAFT_398794</name>
</gene>
<evidence type="ECO:0000313" key="1">
    <source>
        <dbReference type="EMBL" id="KAF2127462.1"/>
    </source>
</evidence>
<reference evidence="1" key="1">
    <citation type="journal article" date="2020" name="Stud. Mycol.">
        <title>101 Dothideomycetes genomes: a test case for predicting lifestyles and emergence of pathogens.</title>
        <authorList>
            <person name="Haridas S."/>
            <person name="Albert R."/>
            <person name="Binder M."/>
            <person name="Bloem J."/>
            <person name="Labutti K."/>
            <person name="Salamov A."/>
            <person name="Andreopoulos B."/>
            <person name="Baker S."/>
            <person name="Barry K."/>
            <person name="Bills G."/>
            <person name="Bluhm B."/>
            <person name="Cannon C."/>
            <person name="Castanera R."/>
            <person name="Culley D."/>
            <person name="Daum C."/>
            <person name="Ezra D."/>
            <person name="Gonzalez J."/>
            <person name="Henrissat B."/>
            <person name="Kuo A."/>
            <person name="Liang C."/>
            <person name="Lipzen A."/>
            <person name="Lutzoni F."/>
            <person name="Magnuson J."/>
            <person name="Mondo S."/>
            <person name="Nolan M."/>
            <person name="Ohm R."/>
            <person name="Pangilinan J."/>
            <person name="Park H.-J."/>
            <person name="Ramirez L."/>
            <person name="Alfaro M."/>
            <person name="Sun H."/>
            <person name="Tritt A."/>
            <person name="Yoshinaga Y."/>
            <person name="Zwiers L.-H."/>
            <person name="Turgeon B."/>
            <person name="Goodwin S."/>
            <person name="Spatafora J."/>
            <person name="Crous P."/>
            <person name="Grigoriev I."/>
        </authorList>
    </citation>
    <scope>NUCLEOTIDE SEQUENCE</scope>
    <source>
        <strain evidence="1">CBS 119687</strain>
    </source>
</reference>